<evidence type="ECO:0000256" key="3">
    <source>
        <dbReference type="ARBA" id="ARBA00023172"/>
    </source>
</evidence>
<dbReference type="InterPro" id="IPR038109">
    <property type="entry name" value="DNA_bind_recomb_sf"/>
</dbReference>
<dbReference type="Pfam" id="PF07508">
    <property type="entry name" value="Recombinase"/>
    <property type="match status" value="1"/>
</dbReference>
<feature type="compositionally biased region" description="Low complexity" evidence="7">
    <location>
        <begin position="12"/>
        <end position="22"/>
    </location>
</feature>
<keyword evidence="1" id="KW-0229">DNA integration</keyword>
<evidence type="ECO:0000313" key="10">
    <source>
        <dbReference type="Proteomes" id="UP000434209"/>
    </source>
</evidence>
<reference evidence="9 10" key="1">
    <citation type="submission" date="2019-12" db="EMBL/GenBank/DDBJ databases">
        <title>Paraburkholderia acidiphila 7Q-K02 sp. nov and Paraburkholderia acidisoli DHF22 sp. nov., two strains isolated from forest soil.</title>
        <authorList>
            <person name="Gao Z."/>
            <person name="Qiu L."/>
        </authorList>
    </citation>
    <scope>NUCLEOTIDE SEQUENCE [LARGE SCALE GENOMIC DNA]</scope>
    <source>
        <strain evidence="9 10">7Q-K02</strain>
    </source>
</reference>
<gene>
    <name evidence="9" type="ORF">FAZ97_19870</name>
</gene>
<evidence type="ECO:0000256" key="7">
    <source>
        <dbReference type="SAM" id="MobiDB-lite"/>
    </source>
</evidence>
<evidence type="ECO:0000256" key="2">
    <source>
        <dbReference type="ARBA" id="ARBA00023125"/>
    </source>
</evidence>
<dbReference type="SMART" id="SM00857">
    <property type="entry name" value="Resolvase"/>
    <property type="match status" value="1"/>
</dbReference>
<dbReference type="CDD" id="cd00338">
    <property type="entry name" value="Ser_Recombinase"/>
    <property type="match status" value="1"/>
</dbReference>
<keyword evidence="6" id="KW-0175">Coiled coil</keyword>
<evidence type="ECO:0000256" key="4">
    <source>
        <dbReference type="PIRSR" id="PIRSR606118-50"/>
    </source>
</evidence>
<keyword evidence="3" id="KW-0233">DNA recombination</keyword>
<dbReference type="AlphaFoldDB" id="A0A7Z2J9V7"/>
<dbReference type="PANTHER" id="PTHR30461:SF2">
    <property type="entry name" value="SERINE RECOMBINASE PINE-RELATED"/>
    <property type="match status" value="1"/>
</dbReference>
<dbReference type="RefSeq" id="WP_158760135.1">
    <property type="nucleotide sequence ID" value="NZ_CP046910.1"/>
</dbReference>
<feature type="coiled-coil region" evidence="6">
    <location>
        <begin position="413"/>
        <end position="476"/>
    </location>
</feature>
<evidence type="ECO:0000256" key="5">
    <source>
        <dbReference type="PROSITE-ProRule" id="PRU10137"/>
    </source>
</evidence>
<accession>A0A7Z2J9V7</accession>
<keyword evidence="2" id="KW-0238">DNA-binding</keyword>
<dbReference type="Proteomes" id="UP000434209">
    <property type="component" value="Chromosome 2"/>
</dbReference>
<dbReference type="SUPFAM" id="SSF53041">
    <property type="entry name" value="Resolvase-like"/>
    <property type="match status" value="1"/>
</dbReference>
<evidence type="ECO:0000259" key="8">
    <source>
        <dbReference type="PROSITE" id="PS51737"/>
    </source>
</evidence>
<dbReference type="Gene3D" id="3.90.1750.20">
    <property type="entry name" value="Putative Large Serine Recombinase, Chain B, Domain 2"/>
    <property type="match status" value="1"/>
</dbReference>
<dbReference type="PROSITE" id="PS51737">
    <property type="entry name" value="RECOMBINASE_DNA_BIND"/>
    <property type="match status" value="1"/>
</dbReference>
<dbReference type="PROSITE" id="PS00397">
    <property type="entry name" value="RECOMBINASES_1"/>
    <property type="match status" value="1"/>
</dbReference>
<keyword evidence="10" id="KW-1185">Reference proteome</keyword>
<evidence type="ECO:0000313" key="9">
    <source>
        <dbReference type="EMBL" id="QGZ57187.1"/>
    </source>
</evidence>
<dbReference type="InterPro" id="IPR025827">
    <property type="entry name" value="Zn_ribbon_recom_dom"/>
</dbReference>
<organism evidence="9 10">
    <name type="scientific">Paraburkholderia acidiphila</name>
    <dbReference type="NCBI Taxonomy" id="2571747"/>
    <lineage>
        <taxon>Bacteria</taxon>
        <taxon>Pseudomonadati</taxon>
        <taxon>Pseudomonadota</taxon>
        <taxon>Betaproteobacteria</taxon>
        <taxon>Burkholderiales</taxon>
        <taxon>Burkholderiaceae</taxon>
        <taxon>Paraburkholderia</taxon>
    </lineage>
</organism>
<dbReference type="PANTHER" id="PTHR30461">
    <property type="entry name" value="DNA-INVERTASE FROM LAMBDOID PROPHAGE"/>
    <property type="match status" value="1"/>
</dbReference>
<sequence>MSTITAKRARRPVPAQQQPARPPRVFTYARVSTKRQAKEDKASFERQERYARAYADKQGLVLDEDTRFEDRGVSGFHGDNVKEGGALKRFLDAFDAGDVIPNDVLIVESFDRLSRQEPIDANEHFERLVRGGVVIVMSGKDGGDGREFSRAALRRDDTLLIVAKLEQSRAYRESERKQQLSREGISGKCRRWLEGKRGFRVTGSRNDPDWVTWNEQENRFDFVPHMEQGVRRAIELYRAGNGTPEVARVLAHEGLALSEKWPVTYLQKTIRNPSLVGTRELTVAGEEFVLRDYYPAIIGADEFDELQALVDRRGLSRGRSESVAVVTGLGIARCAVCGSPLVGQQLKRRLANGKPIRRIRCSHVATKAARCSSKMGSCLSEVLEKIVMDFCSTQANLDAMFNVTHNDGRMAMLAERRTELARLERKIGEYEKRMDDEDDPLTQTERKKLRQFEADRDAAVDEITQLEREMKLHVKRRVSTAKQWRSLVKGVIDLDPTARQEARKLVANTFERIDVWFKGDSQQDAHMMAVRLTGRNGVERQVLLDRRNGDIIAIREYDDVEYTVTTKTGKATAEAA</sequence>
<feature type="domain" description="Recombinase" evidence="8">
    <location>
        <begin position="212"/>
        <end position="316"/>
    </location>
</feature>
<dbReference type="Pfam" id="PF00239">
    <property type="entry name" value="Resolvase"/>
    <property type="match status" value="1"/>
</dbReference>
<evidence type="ECO:0000256" key="1">
    <source>
        <dbReference type="ARBA" id="ARBA00022908"/>
    </source>
</evidence>
<dbReference type="InterPro" id="IPR036162">
    <property type="entry name" value="Resolvase-like_N_sf"/>
</dbReference>
<dbReference type="Pfam" id="PF13408">
    <property type="entry name" value="Zn_ribbon_recom"/>
    <property type="match status" value="1"/>
</dbReference>
<feature type="region of interest" description="Disordered" evidence="7">
    <location>
        <begin position="1"/>
        <end position="22"/>
    </location>
</feature>
<dbReference type="OrthoDB" id="9791494at2"/>
<dbReference type="EMBL" id="CP046910">
    <property type="protein sequence ID" value="QGZ57187.1"/>
    <property type="molecule type" value="Genomic_DNA"/>
</dbReference>
<evidence type="ECO:0000256" key="6">
    <source>
        <dbReference type="SAM" id="Coils"/>
    </source>
</evidence>
<dbReference type="InterPro" id="IPR011109">
    <property type="entry name" value="DNA_bind_recombinase_dom"/>
</dbReference>
<dbReference type="InterPro" id="IPR006118">
    <property type="entry name" value="Recombinase_CS"/>
</dbReference>
<dbReference type="InterPro" id="IPR050639">
    <property type="entry name" value="SSR_resolvase"/>
</dbReference>
<dbReference type="GO" id="GO:0000150">
    <property type="term" value="F:DNA strand exchange activity"/>
    <property type="evidence" value="ECO:0007669"/>
    <property type="project" value="InterPro"/>
</dbReference>
<name>A0A7Z2J9V7_9BURK</name>
<dbReference type="InterPro" id="IPR006119">
    <property type="entry name" value="Resolv_N"/>
</dbReference>
<dbReference type="Gene3D" id="3.40.50.1390">
    <property type="entry name" value="Resolvase, N-terminal catalytic domain"/>
    <property type="match status" value="1"/>
</dbReference>
<dbReference type="GO" id="GO:0015074">
    <property type="term" value="P:DNA integration"/>
    <property type="evidence" value="ECO:0007669"/>
    <property type="project" value="UniProtKB-KW"/>
</dbReference>
<feature type="active site" description="O-(5'-phospho-DNA)-serine intermediate" evidence="4 5">
    <location>
        <position position="32"/>
    </location>
</feature>
<proteinExistence type="predicted"/>
<dbReference type="GO" id="GO:0003677">
    <property type="term" value="F:DNA binding"/>
    <property type="evidence" value="ECO:0007669"/>
    <property type="project" value="UniProtKB-KW"/>
</dbReference>
<protein>
    <recommendedName>
        <fullName evidence="8">Recombinase domain-containing protein</fullName>
    </recommendedName>
</protein>
<dbReference type="KEGG" id="pacp:FAZ97_19870"/>